<accession>A0ABD0SN17</accession>
<sequence length="94" mass="10778">MTAQRKFILRPSAFVQPSIVSPTPREKFSSDFDVTPIEKVVVYKQLKMAAEDLHPITSDNINKHGDLSETQNKRNILQQRVLKNIKKMYGNLPP</sequence>
<dbReference type="EMBL" id="JBEDNZ010000018">
    <property type="protein sequence ID" value="KAL0820997.1"/>
    <property type="molecule type" value="Genomic_DNA"/>
</dbReference>
<reference evidence="1 2" key="1">
    <citation type="submission" date="2024-06" db="EMBL/GenBank/DDBJ databases">
        <title>A chromosome-level genome assembly of beet webworm, Loxostege sticticalis.</title>
        <authorList>
            <person name="Zhang Y."/>
        </authorList>
    </citation>
    <scope>NUCLEOTIDE SEQUENCE [LARGE SCALE GENOMIC DNA]</scope>
    <source>
        <strain evidence="1">AQ028</strain>
        <tissue evidence="1">Male pupae</tissue>
    </source>
</reference>
<evidence type="ECO:0000313" key="1">
    <source>
        <dbReference type="EMBL" id="KAL0820997.1"/>
    </source>
</evidence>
<name>A0ABD0SN17_LOXSC</name>
<comment type="caution">
    <text evidence="1">The sequence shown here is derived from an EMBL/GenBank/DDBJ whole genome shotgun (WGS) entry which is preliminary data.</text>
</comment>
<gene>
    <name evidence="1" type="ORF">ABMA28_005646</name>
</gene>
<proteinExistence type="predicted"/>
<dbReference type="Proteomes" id="UP001549921">
    <property type="component" value="Unassembled WGS sequence"/>
</dbReference>
<protein>
    <submittedName>
        <fullName evidence="1">Uncharacterized protein</fullName>
    </submittedName>
</protein>
<evidence type="ECO:0000313" key="2">
    <source>
        <dbReference type="Proteomes" id="UP001549921"/>
    </source>
</evidence>
<organism evidence="1 2">
    <name type="scientific">Loxostege sticticalis</name>
    <name type="common">Beet webworm moth</name>
    <dbReference type="NCBI Taxonomy" id="481309"/>
    <lineage>
        <taxon>Eukaryota</taxon>
        <taxon>Metazoa</taxon>
        <taxon>Ecdysozoa</taxon>
        <taxon>Arthropoda</taxon>
        <taxon>Hexapoda</taxon>
        <taxon>Insecta</taxon>
        <taxon>Pterygota</taxon>
        <taxon>Neoptera</taxon>
        <taxon>Endopterygota</taxon>
        <taxon>Lepidoptera</taxon>
        <taxon>Glossata</taxon>
        <taxon>Ditrysia</taxon>
        <taxon>Pyraloidea</taxon>
        <taxon>Crambidae</taxon>
        <taxon>Pyraustinae</taxon>
        <taxon>Loxostege</taxon>
    </lineage>
</organism>
<dbReference type="AlphaFoldDB" id="A0ABD0SN17"/>